<organism evidence="2 3">
    <name type="scientific">Byssothecium circinans</name>
    <dbReference type="NCBI Taxonomy" id="147558"/>
    <lineage>
        <taxon>Eukaryota</taxon>
        <taxon>Fungi</taxon>
        <taxon>Dikarya</taxon>
        <taxon>Ascomycota</taxon>
        <taxon>Pezizomycotina</taxon>
        <taxon>Dothideomycetes</taxon>
        <taxon>Pleosporomycetidae</taxon>
        <taxon>Pleosporales</taxon>
        <taxon>Massarineae</taxon>
        <taxon>Massarinaceae</taxon>
        <taxon>Byssothecium</taxon>
    </lineage>
</organism>
<reference evidence="2" key="1">
    <citation type="journal article" date="2020" name="Stud. Mycol.">
        <title>101 Dothideomycetes genomes: a test case for predicting lifestyles and emergence of pathogens.</title>
        <authorList>
            <person name="Haridas S."/>
            <person name="Albert R."/>
            <person name="Binder M."/>
            <person name="Bloem J."/>
            <person name="Labutti K."/>
            <person name="Salamov A."/>
            <person name="Andreopoulos B."/>
            <person name="Baker S."/>
            <person name="Barry K."/>
            <person name="Bills G."/>
            <person name="Bluhm B."/>
            <person name="Cannon C."/>
            <person name="Castanera R."/>
            <person name="Culley D."/>
            <person name="Daum C."/>
            <person name="Ezra D."/>
            <person name="Gonzalez J."/>
            <person name="Henrissat B."/>
            <person name="Kuo A."/>
            <person name="Liang C."/>
            <person name="Lipzen A."/>
            <person name="Lutzoni F."/>
            <person name="Magnuson J."/>
            <person name="Mondo S."/>
            <person name="Nolan M."/>
            <person name="Ohm R."/>
            <person name="Pangilinan J."/>
            <person name="Park H.-J."/>
            <person name="Ramirez L."/>
            <person name="Alfaro M."/>
            <person name="Sun H."/>
            <person name="Tritt A."/>
            <person name="Yoshinaga Y."/>
            <person name="Zwiers L.-H."/>
            <person name="Turgeon B."/>
            <person name="Goodwin S."/>
            <person name="Spatafora J."/>
            <person name="Crous P."/>
            <person name="Grigoriev I."/>
        </authorList>
    </citation>
    <scope>NUCLEOTIDE SEQUENCE</scope>
    <source>
        <strain evidence="2">CBS 675.92</strain>
    </source>
</reference>
<dbReference type="Proteomes" id="UP000800035">
    <property type="component" value="Unassembled WGS sequence"/>
</dbReference>
<evidence type="ECO:0000256" key="1">
    <source>
        <dbReference type="SAM" id="SignalP"/>
    </source>
</evidence>
<feature type="signal peptide" evidence="1">
    <location>
        <begin position="1"/>
        <end position="24"/>
    </location>
</feature>
<evidence type="ECO:0008006" key="4">
    <source>
        <dbReference type="Google" id="ProtNLM"/>
    </source>
</evidence>
<dbReference type="EMBL" id="ML976989">
    <property type="protein sequence ID" value="KAF1957380.1"/>
    <property type="molecule type" value="Genomic_DNA"/>
</dbReference>
<dbReference type="AlphaFoldDB" id="A0A6A5TZ93"/>
<evidence type="ECO:0000313" key="3">
    <source>
        <dbReference type="Proteomes" id="UP000800035"/>
    </source>
</evidence>
<evidence type="ECO:0000313" key="2">
    <source>
        <dbReference type="EMBL" id="KAF1957380.1"/>
    </source>
</evidence>
<dbReference type="OrthoDB" id="3624704at2759"/>
<feature type="chain" id="PRO_5025531767" description="Extracellular membrane protein CFEM domain-containing protein" evidence="1">
    <location>
        <begin position="25"/>
        <end position="87"/>
    </location>
</feature>
<keyword evidence="3" id="KW-1185">Reference proteome</keyword>
<gene>
    <name evidence="2" type="ORF">CC80DRAFT_547286</name>
</gene>
<accession>A0A6A5TZ93</accession>
<protein>
    <recommendedName>
        <fullName evidence="4">Extracellular membrane protein CFEM domain-containing protein</fullName>
    </recommendedName>
</protein>
<proteinExistence type="predicted"/>
<sequence>MKSPPSLLSTLLLLLLIFTNATLACKCVYKGHPNNLMTTWCCGMQAPKGVLNNDDCDAHSIRNRLSSFKACCGLNAFLKSDLMAKEI</sequence>
<name>A0A6A5TZ93_9PLEO</name>
<keyword evidence="1" id="KW-0732">Signal</keyword>
<dbReference type="PROSITE" id="PS51257">
    <property type="entry name" value="PROKAR_LIPOPROTEIN"/>
    <property type="match status" value="1"/>
</dbReference>